<proteinExistence type="predicted"/>
<dbReference type="PANTHER" id="PTHR37314:SF4">
    <property type="entry name" value="UPF0700 TRANSMEMBRANE PROTEIN YOAK"/>
    <property type="match status" value="1"/>
</dbReference>
<feature type="transmembrane region" description="Helical" evidence="1">
    <location>
        <begin position="60"/>
        <end position="76"/>
    </location>
</feature>
<evidence type="ECO:0000256" key="1">
    <source>
        <dbReference type="SAM" id="Phobius"/>
    </source>
</evidence>
<organism evidence="2 3">
    <name type="scientific">Tsukamurella soli</name>
    <dbReference type="NCBI Taxonomy" id="644556"/>
    <lineage>
        <taxon>Bacteria</taxon>
        <taxon>Bacillati</taxon>
        <taxon>Actinomycetota</taxon>
        <taxon>Actinomycetes</taxon>
        <taxon>Mycobacteriales</taxon>
        <taxon>Tsukamurellaceae</taxon>
        <taxon>Tsukamurella</taxon>
    </lineage>
</organism>
<feature type="transmembrane region" description="Helical" evidence="1">
    <location>
        <begin position="88"/>
        <end position="106"/>
    </location>
</feature>
<feature type="transmembrane region" description="Helical" evidence="1">
    <location>
        <begin position="171"/>
        <end position="190"/>
    </location>
</feature>
<feature type="transmembrane region" description="Helical" evidence="1">
    <location>
        <begin position="196"/>
        <end position="214"/>
    </location>
</feature>
<dbReference type="Pfam" id="PF06912">
    <property type="entry name" value="DUF1275"/>
    <property type="match status" value="1"/>
</dbReference>
<protein>
    <submittedName>
        <fullName evidence="2">YoaK family protein</fullName>
    </submittedName>
</protein>
<accession>A0ABP8JHJ2</accession>
<keyword evidence="3" id="KW-1185">Reference proteome</keyword>
<reference evidence="3" key="1">
    <citation type="journal article" date="2019" name="Int. J. Syst. Evol. Microbiol.">
        <title>The Global Catalogue of Microorganisms (GCM) 10K type strain sequencing project: providing services to taxonomists for standard genome sequencing and annotation.</title>
        <authorList>
            <consortium name="The Broad Institute Genomics Platform"/>
            <consortium name="The Broad Institute Genome Sequencing Center for Infectious Disease"/>
            <person name="Wu L."/>
            <person name="Ma J."/>
        </authorList>
    </citation>
    <scope>NUCLEOTIDE SEQUENCE [LARGE SCALE GENOMIC DNA]</scope>
    <source>
        <strain evidence="3">JCM 17688</strain>
    </source>
</reference>
<dbReference type="EMBL" id="BAABFR010000024">
    <property type="protein sequence ID" value="GAA4390943.1"/>
    <property type="molecule type" value="Genomic_DNA"/>
</dbReference>
<keyword evidence="1" id="KW-0472">Membrane</keyword>
<keyword evidence="1" id="KW-1133">Transmembrane helix</keyword>
<gene>
    <name evidence="2" type="ORF">GCM10023147_19390</name>
</gene>
<dbReference type="Proteomes" id="UP001500635">
    <property type="component" value="Unassembled WGS sequence"/>
</dbReference>
<evidence type="ECO:0000313" key="3">
    <source>
        <dbReference type="Proteomes" id="UP001500635"/>
    </source>
</evidence>
<comment type="caution">
    <text evidence="2">The sequence shown here is derived from an EMBL/GenBank/DDBJ whole genome shotgun (WGS) entry which is preliminary data.</text>
</comment>
<dbReference type="InterPro" id="IPR010699">
    <property type="entry name" value="DUF1275"/>
</dbReference>
<sequence length="224" mass="23996">MRSTSSSLPFALLVTASSGFLDAYTYVAKGRVFANAQTGNVILCALDVAHLHWALASTRAYPILAFVVGIAFAMHVKIGRLDTVFSHPIRWTLLIQAAILLAIGFIPPSWPYAASTIPIAFLASVQMELFRSIGDLNYMAIATTGNLMRLVEAGYRVLIDRETGARRAFRTYGAVVGMFAGGAVVGAVVTEWLGGRAVWVPAAALVLSLVLFVIDERGEPDPAP</sequence>
<dbReference type="RefSeq" id="WP_344994402.1">
    <property type="nucleotide sequence ID" value="NZ_BAABFR010000024.1"/>
</dbReference>
<evidence type="ECO:0000313" key="2">
    <source>
        <dbReference type="EMBL" id="GAA4390943.1"/>
    </source>
</evidence>
<name>A0ABP8JHJ2_9ACTN</name>
<dbReference type="PANTHER" id="PTHR37314">
    <property type="entry name" value="SLR0142 PROTEIN"/>
    <property type="match status" value="1"/>
</dbReference>
<keyword evidence="1" id="KW-0812">Transmembrane</keyword>